<proteinExistence type="predicted"/>
<name>A0A410RST4_CORCK</name>
<feature type="transmembrane region" description="Helical" evidence="1">
    <location>
        <begin position="16"/>
        <end position="39"/>
    </location>
</feature>
<dbReference type="Proteomes" id="UP000288758">
    <property type="component" value="Chromosome"/>
</dbReference>
<evidence type="ECO:0000256" key="1">
    <source>
        <dbReference type="SAM" id="Phobius"/>
    </source>
</evidence>
<evidence type="ECO:0000313" key="2">
    <source>
        <dbReference type="EMBL" id="QAT84945.1"/>
    </source>
</evidence>
<keyword evidence="1" id="KW-0812">Transmembrane</keyword>
<dbReference type="RefSeq" id="WP_276320249.1">
    <property type="nucleotide sequence ID" value="NZ_CP034669.1"/>
</dbReference>
<dbReference type="EMBL" id="CP034669">
    <property type="protein sequence ID" value="QAT84945.1"/>
    <property type="molecule type" value="Genomic_DNA"/>
</dbReference>
<keyword evidence="1" id="KW-0472">Membrane</keyword>
<keyword evidence="1" id="KW-1133">Transmembrane helix</keyword>
<reference evidence="2 3" key="1">
    <citation type="submission" date="2018-12" db="EMBL/GenBank/DDBJ databases">
        <title>Complete Genome Sequence of the Corallopyronin A producing Myxobacterium Corallococcus coralloides B035.</title>
        <authorList>
            <person name="Bouhired S.M."/>
            <person name="Rupp O."/>
            <person name="Blom J."/>
            <person name="Schaeberle T.F."/>
            <person name="Kehraus S."/>
            <person name="Schiefer A."/>
            <person name="Pfarr K."/>
            <person name="Goesmann A."/>
            <person name="Hoerauf A."/>
            <person name="Koenig G.M."/>
        </authorList>
    </citation>
    <scope>NUCLEOTIDE SEQUENCE [LARGE SCALE GENOMIC DNA]</scope>
    <source>
        <strain evidence="2 3">B035</strain>
    </source>
</reference>
<organism evidence="2 3">
    <name type="scientific">Corallococcus coralloides</name>
    <name type="common">Myxococcus coralloides</name>
    <dbReference type="NCBI Taxonomy" id="184914"/>
    <lineage>
        <taxon>Bacteria</taxon>
        <taxon>Pseudomonadati</taxon>
        <taxon>Myxococcota</taxon>
        <taxon>Myxococcia</taxon>
        <taxon>Myxococcales</taxon>
        <taxon>Cystobacterineae</taxon>
        <taxon>Myxococcaceae</taxon>
        <taxon>Corallococcus</taxon>
    </lineage>
</organism>
<dbReference type="AlphaFoldDB" id="A0A410RST4"/>
<gene>
    <name evidence="2" type="ORF">EJ065_3383</name>
</gene>
<protein>
    <submittedName>
        <fullName evidence="2">Uncharacterized protein</fullName>
    </submittedName>
</protein>
<evidence type="ECO:0000313" key="3">
    <source>
        <dbReference type="Proteomes" id="UP000288758"/>
    </source>
</evidence>
<accession>A0A410RST4</accession>
<sequence>MAAVHLHPGLDPDLESLWACTLVVSLMHFWYDGFIGSVARKQV</sequence>